<dbReference type="GeneID" id="103389224"/>
<dbReference type="GeneTree" id="ENSGT00390000008152"/>
<dbReference type="OMA" id="VSGFACV"/>
<dbReference type="PANTHER" id="PTHR15031:SF4">
    <property type="entry name" value="CARTILAGE INTERMEDIATE LAYER PROTEIN 1"/>
    <property type="match status" value="1"/>
</dbReference>
<feature type="domain" description="WxxW" evidence="5">
    <location>
        <begin position="85"/>
        <end position="168"/>
    </location>
</feature>
<reference evidence="6" key="3">
    <citation type="submission" date="2025-09" db="UniProtKB">
        <authorList>
            <consortium name="Ensembl"/>
        </authorList>
    </citation>
    <scope>IDENTIFICATION</scope>
</reference>
<dbReference type="InterPro" id="IPR039675">
    <property type="entry name" value="CILP1/CILP2"/>
</dbReference>
<keyword evidence="3" id="KW-0732">Signal</keyword>
<dbReference type="KEGG" id="csem:103389224"/>
<comment type="subcellular location">
    <subcellularLocation>
        <location evidence="1">Secreted</location>
    </subcellularLocation>
</comment>
<dbReference type="Pfam" id="PF13330">
    <property type="entry name" value="Mucin2_WxxW"/>
    <property type="match status" value="2"/>
</dbReference>
<organism evidence="6 7">
    <name type="scientific">Cynoglossus semilaevis</name>
    <name type="common">Tongue sole</name>
    <dbReference type="NCBI Taxonomy" id="244447"/>
    <lineage>
        <taxon>Eukaryota</taxon>
        <taxon>Metazoa</taxon>
        <taxon>Chordata</taxon>
        <taxon>Craniata</taxon>
        <taxon>Vertebrata</taxon>
        <taxon>Euteleostomi</taxon>
        <taxon>Actinopterygii</taxon>
        <taxon>Neopterygii</taxon>
        <taxon>Teleostei</taxon>
        <taxon>Neoteleostei</taxon>
        <taxon>Acanthomorphata</taxon>
        <taxon>Carangaria</taxon>
        <taxon>Pleuronectiformes</taxon>
        <taxon>Pleuronectoidei</taxon>
        <taxon>Cynoglossidae</taxon>
        <taxon>Cynoglossinae</taxon>
        <taxon>Cynoglossus</taxon>
    </lineage>
</organism>
<evidence type="ECO:0000313" key="6">
    <source>
        <dbReference type="Ensembl" id="ENSCSEP00000001198.1"/>
    </source>
</evidence>
<keyword evidence="7" id="KW-1185">Reference proteome</keyword>
<dbReference type="OrthoDB" id="10018712at2759"/>
<dbReference type="InParanoid" id="A0A3P8UDA0"/>
<dbReference type="Ensembl" id="ENSCSET00000001227.1">
    <property type="protein sequence ID" value="ENSCSEP00000001198.1"/>
    <property type="gene ID" value="ENSCSEG00000000833.1"/>
</dbReference>
<dbReference type="GO" id="GO:0005576">
    <property type="term" value="C:extracellular region"/>
    <property type="evidence" value="ECO:0007669"/>
    <property type="project" value="UniProtKB-SubCell"/>
</dbReference>
<evidence type="ECO:0000259" key="5">
    <source>
        <dbReference type="Pfam" id="PF13330"/>
    </source>
</evidence>
<evidence type="ECO:0000313" key="7">
    <source>
        <dbReference type="Proteomes" id="UP000265120"/>
    </source>
</evidence>
<dbReference type="RefSeq" id="XP_008322770.2">
    <property type="nucleotide sequence ID" value="XM_008324548.3"/>
</dbReference>
<dbReference type="AlphaFoldDB" id="A0A3P8UDA0"/>
<accession>A0A3P8UDA0</accession>
<evidence type="ECO:0000256" key="2">
    <source>
        <dbReference type="ARBA" id="ARBA00022525"/>
    </source>
</evidence>
<reference evidence="6" key="2">
    <citation type="submission" date="2025-08" db="UniProtKB">
        <authorList>
            <consortium name="Ensembl"/>
        </authorList>
    </citation>
    <scope>IDENTIFICATION</scope>
</reference>
<sequence>MFCEYNHGRCGSIYCISVGEVLLLRHPETFVLKTVTRTKRRIVKMQFSVNLFAVLIFGHIQHTTQLRGEIGIVVSSPWEVDGQCWTDWFNDDDPSIDGDSETLTDLLTAHPDQICLEPIEIQVRTESGENMESTGDVIFVANTSLGFICNNADQADGMCEDYQVRFQCPVEFCDQAPKCWTEWFSGDEPTSGNGDFETLSFLQSLYPGLICNSPLKIQVKTVLGATVESTRDLIAVVDATTGFICYNTDQPHDMCQNYQVRFQCPSSFCTGE</sequence>
<dbReference type="PANTHER" id="PTHR15031">
    <property type="entry name" value="CARTILAGE INTERMEDIATE LAYER PROTEIN CLIP"/>
    <property type="match status" value="1"/>
</dbReference>
<dbReference type="InterPro" id="IPR025155">
    <property type="entry name" value="WxxW_domain"/>
</dbReference>
<keyword evidence="4" id="KW-0325">Glycoprotein</keyword>
<dbReference type="Proteomes" id="UP000265120">
    <property type="component" value="Chromosome 14"/>
</dbReference>
<feature type="domain" description="WxxW" evidence="5">
    <location>
        <begin position="180"/>
        <end position="264"/>
    </location>
</feature>
<proteinExistence type="predicted"/>
<reference evidence="6 7" key="1">
    <citation type="journal article" date="2014" name="Nat. Genet.">
        <title>Whole-genome sequence of a flatfish provides insights into ZW sex chromosome evolution and adaptation to a benthic lifestyle.</title>
        <authorList>
            <person name="Chen S."/>
            <person name="Zhang G."/>
            <person name="Shao C."/>
            <person name="Huang Q."/>
            <person name="Liu G."/>
            <person name="Zhang P."/>
            <person name="Song W."/>
            <person name="An N."/>
            <person name="Chalopin D."/>
            <person name="Volff J.N."/>
            <person name="Hong Y."/>
            <person name="Li Q."/>
            <person name="Sha Z."/>
            <person name="Zhou H."/>
            <person name="Xie M."/>
            <person name="Yu Q."/>
            <person name="Liu Y."/>
            <person name="Xiang H."/>
            <person name="Wang N."/>
            <person name="Wu K."/>
            <person name="Yang C."/>
            <person name="Zhou Q."/>
            <person name="Liao X."/>
            <person name="Yang L."/>
            <person name="Hu Q."/>
            <person name="Zhang J."/>
            <person name="Meng L."/>
            <person name="Jin L."/>
            <person name="Tian Y."/>
            <person name="Lian J."/>
            <person name="Yang J."/>
            <person name="Miao G."/>
            <person name="Liu S."/>
            <person name="Liang Z."/>
            <person name="Yan F."/>
            <person name="Li Y."/>
            <person name="Sun B."/>
            <person name="Zhang H."/>
            <person name="Zhang J."/>
            <person name="Zhu Y."/>
            <person name="Du M."/>
            <person name="Zhao Y."/>
            <person name="Schartl M."/>
            <person name="Tang Q."/>
            <person name="Wang J."/>
        </authorList>
    </citation>
    <scope>NUCLEOTIDE SEQUENCE</scope>
</reference>
<protein>
    <submittedName>
        <fullName evidence="6">Uncharacterized LOC103389224</fullName>
    </submittedName>
</protein>
<evidence type="ECO:0000256" key="3">
    <source>
        <dbReference type="ARBA" id="ARBA00022729"/>
    </source>
</evidence>
<evidence type="ECO:0000256" key="1">
    <source>
        <dbReference type="ARBA" id="ARBA00004613"/>
    </source>
</evidence>
<keyword evidence="2" id="KW-0964">Secreted</keyword>
<evidence type="ECO:0000256" key="4">
    <source>
        <dbReference type="ARBA" id="ARBA00023180"/>
    </source>
</evidence>
<name>A0A3P8UDA0_CYNSE</name>